<name>A0A556MT10_9SPHI</name>
<dbReference type="RefSeq" id="WP_144246646.1">
    <property type="nucleotide sequence ID" value="NZ_VLPK01000001.1"/>
</dbReference>
<evidence type="ECO:0000313" key="1">
    <source>
        <dbReference type="EMBL" id="TSJ43081.1"/>
    </source>
</evidence>
<organism evidence="1 2">
    <name type="scientific">Mucilaginibacter corticis</name>
    <dbReference type="NCBI Taxonomy" id="2597670"/>
    <lineage>
        <taxon>Bacteria</taxon>
        <taxon>Pseudomonadati</taxon>
        <taxon>Bacteroidota</taxon>
        <taxon>Sphingobacteriia</taxon>
        <taxon>Sphingobacteriales</taxon>
        <taxon>Sphingobacteriaceae</taxon>
        <taxon>Mucilaginibacter</taxon>
    </lineage>
</organism>
<evidence type="ECO:0000313" key="2">
    <source>
        <dbReference type="Proteomes" id="UP000318733"/>
    </source>
</evidence>
<accession>A0A556MT10</accession>
<dbReference type="OrthoDB" id="893724at2"/>
<protein>
    <submittedName>
        <fullName evidence="1">Uncharacterized protein</fullName>
    </submittedName>
</protein>
<reference evidence="1 2" key="1">
    <citation type="submission" date="2019-07" db="EMBL/GenBank/DDBJ databases">
        <authorList>
            <person name="Huq M.A."/>
        </authorList>
    </citation>
    <scope>NUCLEOTIDE SEQUENCE [LARGE SCALE GENOMIC DNA]</scope>
    <source>
        <strain evidence="1 2">MAH-19</strain>
    </source>
</reference>
<proteinExistence type="predicted"/>
<dbReference type="EMBL" id="VLPK01000001">
    <property type="protein sequence ID" value="TSJ43081.1"/>
    <property type="molecule type" value="Genomic_DNA"/>
</dbReference>
<gene>
    <name evidence="1" type="ORF">FO440_02510</name>
</gene>
<dbReference type="PROSITE" id="PS51257">
    <property type="entry name" value="PROKAR_LIPOPROTEIN"/>
    <property type="match status" value="1"/>
</dbReference>
<keyword evidence="2" id="KW-1185">Reference proteome</keyword>
<dbReference type="AlphaFoldDB" id="A0A556MT10"/>
<dbReference type="Proteomes" id="UP000318733">
    <property type="component" value="Unassembled WGS sequence"/>
</dbReference>
<comment type="caution">
    <text evidence="1">The sequence shown here is derived from an EMBL/GenBank/DDBJ whole genome shotgun (WGS) entry which is preliminary data.</text>
</comment>
<sequence>MNKVLMAAAVTLLFAACKKDNKQSPQKQIDPPLATFKDSVSLNLDGTFYSYNDVDMIGTGNNQANLKVDSIDKTGHRYISNDPDTLQFYRLFSLKGKSGEISFAFFKRFATKQLIVSHEPIGYGVLMPTDEGDLFKAGTYGFPLDYSGINAHDGIAIALSKNIRLTSYDQTAPGYPVVVNADAQQKAQFKIINSQKETNGYLLEARFSMNLFEHDGTVHKVDNGYIKFRLDESPLGIFNF</sequence>